<proteinExistence type="predicted"/>
<comment type="caution">
    <text evidence="1">The sequence shown here is derived from an EMBL/GenBank/DDBJ whole genome shotgun (WGS) entry which is preliminary data.</text>
</comment>
<organism evidence="1 2">
    <name type="scientific">Friedmanniomyces endolithicus</name>
    <dbReference type="NCBI Taxonomy" id="329885"/>
    <lineage>
        <taxon>Eukaryota</taxon>
        <taxon>Fungi</taxon>
        <taxon>Dikarya</taxon>
        <taxon>Ascomycota</taxon>
        <taxon>Pezizomycotina</taxon>
        <taxon>Dothideomycetes</taxon>
        <taxon>Dothideomycetidae</taxon>
        <taxon>Mycosphaerellales</taxon>
        <taxon>Teratosphaeriaceae</taxon>
        <taxon>Friedmanniomyces</taxon>
    </lineage>
</organism>
<evidence type="ECO:0000313" key="1">
    <source>
        <dbReference type="EMBL" id="KAK0326349.1"/>
    </source>
</evidence>
<dbReference type="InterPro" id="IPR011333">
    <property type="entry name" value="SKP1/BTB/POZ_sf"/>
</dbReference>
<protein>
    <recommendedName>
        <fullName evidence="3">BTB domain-containing protein</fullName>
    </recommendedName>
</protein>
<name>A0AAN6FZJ4_9PEZI</name>
<reference evidence="1" key="1">
    <citation type="submission" date="2021-12" db="EMBL/GenBank/DDBJ databases">
        <title>Black yeast isolated from Biological Soil Crust.</title>
        <authorList>
            <person name="Kurbessoian T."/>
        </authorList>
    </citation>
    <scope>NUCLEOTIDE SEQUENCE</scope>
    <source>
        <strain evidence="1">CCFEE 5208</strain>
    </source>
</reference>
<evidence type="ECO:0008006" key="3">
    <source>
        <dbReference type="Google" id="ProtNLM"/>
    </source>
</evidence>
<dbReference type="EMBL" id="JASUXU010000004">
    <property type="protein sequence ID" value="KAK0326349.1"/>
    <property type="molecule type" value="Genomic_DNA"/>
</dbReference>
<sequence>MAATEVVDIAPHGDVLLQCGKQVGKGKILGLRVSSHIMSHGSPVFKALLAPKFKEGTTLATSSTVQVPLPEDHPEYMEVLCKIFHLRNDLGDRFEYIDLEEFAKLCESELRQVRLRSGQNDIMFSEYFGAAMTLRCADAAKRTATAFVYQTTSAAGIAELVRPGGSTLGAKYAMVHQAVCAAHLGISNYIDFFIDEQHNNRGVNGFCDAECTVSTRRVSSLLTQLKEAELWSSTTKGRTLEDLLRSMESLILHEPINMSACKLPGEHCAKALNPLGSEKWVFWEAASRIREMVEAMDFRELVDGS</sequence>
<accession>A0AAN6FZJ4</accession>
<dbReference type="Gene3D" id="3.30.710.10">
    <property type="entry name" value="Potassium Channel Kv1.1, Chain A"/>
    <property type="match status" value="1"/>
</dbReference>
<dbReference type="AlphaFoldDB" id="A0AAN6FZJ4"/>
<gene>
    <name evidence="1" type="ORF">LTR82_002189</name>
</gene>
<evidence type="ECO:0000313" key="2">
    <source>
        <dbReference type="Proteomes" id="UP001168146"/>
    </source>
</evidence>
<dbReference type="Proteomes" id="UP001168146">
    <property type="component" value="Unassembled WGS sequence"/>
</dbReference>